<evidence type="ECO:0000313" key="1">
    <source>
        <dbReference type="EMBL" id="KAH6933522.1"/>
    </source>
</evidence>
<protein>
    <submittedName>
        <fullName evidence="1">Uncharacterized protein</fullName>
    </submittedName>
</protein>
<gene>
    <name evidence="1" type="ORF">HPB50_015895</name>
</gene>
<proteinExistence type="predicted"/>
<evidence type="ECO:0000313" key="2">
    <source>
        <dbReference type="Proteomes" id="UP000821845"/>
    </source>
</evidence>
<comment type="caution">
    <text evidence="1">The sequence shown here is derived from an EMBL/GenBank/DDBJ whole genome shotgun (WGS) entry which is preliminary data.</text>
</comment>
<keyword evidence="2" id="KW-1185">Reference proteome</keyword>
<reference evidence="1" key="1">
    <citation type="submission" date="2020-05" db="EMBL/GenBank/DDBJ databases">
        <title>Large-scale comparative analyses of tick genomes elucidate their genetic diversity and vector capacities.</title>
        <authorList>
            <person name="Jia N."/>
            <person name="Wang J."/>
            <person name="Shi W."/>
            <person name="Du L."/>
            <person name="Sun Y."/>
            <person name="Zhan W."/>
            <person name="Jiang J."/>
            <person name="Wang Q."/>
            <person name="Zhang B."/>
            <person name="Ji P."/>
            <person name="Sakyi L.B."/>
            <person name="Cui X."/>
            <person name="Yuan T."/>
            <person name="Jiang B."/>
            <person name="Yang W."/>
            <person name="Lam T.T.-Y."/>
            <person name="Chang Q."/>
            <person name="Ding S."/>
            <person name="Wang X."/>
            <person name="Zhu J."/>
            <person name="Ruan X."/>
            <person name="Zhao L."/>
            <person name="Wei J."/>
            <person name="Que T."/>
            <person name="Du C."/>
            <person name="Cheng J."/>
            <person name="Dai P."/>
            <person name="Han X."/>
            <person name="Huang E."/>
            <person name="Gao Y."/>
            <person name="Liu J."/>
            <person name="Shao H."/>
            <person name="Ye R."/>
            <person name="Li L."/>
            <person name="Wei W."/>
            <person name="Wang X."/>
            <person name="Wang C."/>
            <person name="Yang T."/>
            <person name="Huo Q."/>
            <person name="Li W."/>
            <person name="Guo W."/>
            <person name="Chen H."/>
            <person name="Zhou L."/>
            <person name="Ni X."/>
            <person name="Tian J."/>
            <person name="Zhou Y."/>
            <person name="Sheng Y."/>
            <person name="Liu T."/>
            <person name="Pan Y."/>
            <person name="Xia L."/>
            <person name="Li J."/>
            <person name="Zhao F."/>
            <person name="Cao W."/>
        </authorList>
    </citation>
    <scope>NUCLEOTIDE SEQUENCE</scope>
    <source>
        <strain evidence="1">Hyas-2018</strain>
    </source>
</reference>
<sequence>MPGGVRPAFQGNMAASTLAQHGYDPHAMAWRRLRFPKNFAVNTKRGQALLHGNLRQDGDNVCHGVIVVSNIDTTEMLRESVRWRSGTIVEVRKFGTSNKMHVTFAGKDKPHFVHYDTSIIPIQPWPAAGAVSLAIERTLVRTQDRIRVACVPLVEEGVWAPHDCVPLCSVCGGAHATNSRACTAKYRNPKMATQQGGKSKRATKKRCQLQAPSGPSCRDVAKTDNPGTPTGEVGKQPSMPPPLHSGSGTKLALGKVAYNAALQPNVDDKRAVLACDRAFCVIFVRVIKILKAEYWRQVCLFYDYLCLVLAEETHQSSTDRHFREFKKLAAQSTEFLRQRARAGLPPRPKQERTAANSATIIGDCSLLDRWHRILDNGPKYSFEPAVQRHQLLAIARQAACRTDVRERNRATSDAVNCGFSKAGSHPSKKPPFKYVVDTLEQRSLAILQADKERGFFRHGQRKVQ</sequence>
<accession>A0ACB7SHH5</accession>
<organism evidence="1 2">
    <name type="scientific">Hyalomma asiaticum</name>
    <name type="common">Tick</name>
    <dbReference type="NCBI Taxonomy" id="266040"/>
    <lineage>
        <taxon>Eukaryota</taxon>
        <taxon>Metazoa</taxon>
        <taxon>Ecdysozoa</taxon>
        <taxon>Arthropoda</taxon>
        <taxon>Chelicerata</taxon>
        <taxon>Arachnida</taxon>
        <taxon>Acari</taxon>
        <taxon>Parasitiformes</taxon>
        <taxon>Ixodida</taxon>
        <taxon>Ixodoidea</taxon>
        <taxon>Ixodidae</taxon>
        <taxon>Hyalomminae</taxon>
        <taxon>Hyalomma</taxon>
    </lineage>
</organism>
<name>A0ACB7SHH5_HYAAI</name>
<dbReference type="Proteomes" id="UP000821845">
    <property type="component" value="Chromosome 4"/>
</dbReference>
<dbReference type="EMBL" id="CM023484">
    <property type="protein sequence ID" value="KAH6933522.1"/>
    <property type="molecule type" value="Genomic_DNA"/>
</dbReference>